<evidence type="ECO:0000313" key="2">
    <source>
        <dbReference type="EMBL" id="GLS69693.1"/>
    </source>
</evidence>
<gene>
    <name evidence="2" type="ORF">GCM10007890_17060</name>
</gene>
<sequence length="105" mass="10911">MTDHLTAWAACAESVAENGVAKRTIPGAGASLVRVVVPAGTSAARHSHAHEQFVQVISGSGVLETEQGRKPFSAGSVFHFPAGAWHAAMFETETVLIETNLSAQG</sequence>
<proteinExistence type="predicted"/>
<reference evidence="3" key="1">
    <citation type="journal article" date="2019" name="Int. J. Syst. Evol. Microbiol.">
        <title>The Global Catalogue of Microorganisms (GCM) 10K type strain sequencing project: providing services to taxonomists for standard genome sequencing and annotation.</title>
        <authorList>
            <consortium name="The Broad Institute Genomics Platform"/>
            <consortium name="The Broad Institute Genome Sequencing Center for Infectious Disease"/>
            <person name="Wu L."/>
            <person name="Ma J."/>
        </authorList>
    </citation>
    <scope>NUCLEOTIDE SEQUENCE [LARGE SCALE GENOMIC DNA]</scope>
    <source>
        <strain evidence="3">NBRC 103632</strain>
    </source>
</reference>
<dbReference type="RefSeq" id="WP_238194599.1">
    <property type="nucleotide sequence ID" value="NZ_BPQZ01000002.1"/>
</dbReference>
<protein>
    <recommendedName>
        <fullName evidence="1">Cupin type-2 domain-containing protein</fullName>
    </recommendedName>
</protein>
<dbReference type="InterPro" id="IPR011051">
    <property type="entry name" value="RmlC_Cupin_sf"/>
</dbReference>
<dbReference type="EMBL" id="BSPL01000011">
    <property type="protein sequence ID" value="GLS69693.1"/>
    <property type="molecule type" value="Genomic_DNA"/>
</dbReference>
<keyword evidence="3" id="KW-1185">Reference proteome</keyword>
<dbReference type="Pfam" id="PF07883">
    <property type="entry name" value="Cupin_2"/>
    <property type="match status" value="1"/>
</dbReference>
<accession>A0AA37TKJ6</accession>
<evidence type="ECO:0000259" key="1">
    <source>
        <dbReference type="Pfam" id="PF07883"/>
    </source>
</evidence>
<dbReference type="PANTHER" id="PTHR40112">
    <property type="entry name" value="H2HPP ISOMERASE"/>
    <property type="match status" value="1"/>
</dbReference>
<comment type="caution">
    <text evidence="2">The sequence shown here is derived from an EMBL/GenBank/DDBJ whole genome shotgun (WGS) entry which is preliminary data.</text>
</comment>
<dbReference type="SUPFAM" id="SSF51182">
    <property type="entry name" value="RmlC-like cupins"/>
    <property type="match status" value="1"/>
</dbReference>
<dbReference type="Proteomes" id="UP001157440">
    <property type="component" value="Unassembled WGS sequence"/>
</dbReference>
<name>A0AA37TKJ6_9HYPH</name>
<dbReference type="InterPro" id="IPR013096">
    <property type="entry name" value="Cupin_2"/>
</dbReference>
<dbReference type="AlphaFoldDB" id="A0AA37TKJ6"/>
<dbReference type="InterPro" id="IPR014710">
    <property type="entry name" value="RmlC-like_jellyroll"/>
</dbReference>
<evidence type="ECO:0000313" key="3">
    <source>
        <dbReference type="Proteomes" id="UP001157440"/>
    </source>
</evidence>
<dbReference type="Gene3D" id="2.60.120.10">
    <property type="entry name" value="Jelly Rolls"/>
    <property type="match status" value="1"/>
</dbReference>
<dbReference type="InterPro" id="IPR052535">
    <property type="entry name" value="Bacilysin_H2HPP_isomerase"/>
</dbReference>
<organism evidence="2 3">
    <name type="scientific">Methylobacterium tardum</name>
    <dbReference type="NCBI Taxonomy" id="374432"/>
    <lineage>
        <taxon>Bacteria</taxon>
        <taxon>Pseudomonadati</taxon>
        <taxon>Pseudomonadota</taxon>
        <taxon>Alphaproteobacteria</taxon>
        <taxon>Hyphomicrobiales</taxon>
        <taxon>Methylobacteriaceae</taxon>
        <taxon>Methylobacterium</taxon>
    </lineage>
</organism>
<feature type="domain" description="Cupin type-2" evidence="1">
    <location>
        <begin position="34"/>
        <end position="91"/>
    </location>
</feature>
<dbReference type="PANTHER" id="PTHR40112:SF1">
    <property type="entry name" value="H2HPP ISOMERASE"/>
    <property type="match status" value="1"/>
</dbReference>